<feature type="domain" description="Peptidase C14 caspase" evidence="2">
    <location>
        <begin position="11"/>
        <end position="213"/>
    </location>
</feature>
<proteinExistence type="inferred from homology"/>
<dbReference type="AlphaFoldDB" id="R7RYP6"/>
<dbReference type="Gene3D" id="3.40.50.1460">
    <property type="match status" value="1"/>
</dbReference>
<dbReference type="GeneID" id="18802252"/>
<dbReference type="Proteomes" id="UP000053927">
    <property type="component" value="Unassembled WGS sequence"/>
</dbReference>
<evidence type="ECO:0000259" key="2">
    <source>
        <dbReference type="Pfam" id="PF00656"/>
    </source>
</evidence>
<name>R7RYP6_STEHR</name>
<dbReference type="InterPro" id="IPR050452">
    <property type="entry name" value="Metacaspase"/>
</dbReference>
<reference evidence="4" key="1">
    <citation type="journal article" date="2012" name="Science">
        <title>The Paleozoic origin of enzymatic lignin decomposition reconstructed from 31 fungal genomes.</title>
        <authorList>
            <person name="Floudas D."/>
            <person name="Binder M."/>
            <person name="Riley R."/>
            <person name="Barry K."/>
            <person name="Blanchette R.A."/>
            <person name="Henrissat B."/>
            <person name="Martinez A.T."/>
            <person name="Otillar R."/>
            <person name="Spatafora J.W."/>
            <person name="Yadav J.S."/>
            <person name="Aerts A."/>
            <person name="Benoit I."/>
            <person name="Boyd A."/>
            <person name="Carlson A."/>
            <person name="Copeland A."/>
            <person name="Coutinho P.M."/>
            <person name="de Vries R.P."/>
            <person name="Ferreira P."/>
            <person name="Findley K."/>
            <person name="Foster B."/>
            <person name="Gaskell J."/>
            <person name="Glotzer D."/>
            <person name="Gorecki P."/>
            <person name="Heitman J."/>
            <person name="Hesse C."/>
            <person name="Hori C."/>
            <person name="Igarashi K."/>
            <person name="Jurgens J.A."/>
            <person name="Kallen N."/>
            <person name="Kersten P."/>
            <person name="Kohler A."/>
            <person name="Kuees U."/>
            <person name="Kumar T.K.A."/>
            <person name="Kuo A."/>
            <person name="LaButti K."/>
            <person name="Larrondo L.F."/>
            <person name="Lindquist E."/>
            <person name="Ling A."/>
            <person name="Lombard V."/>
            <person name="Lucas S."/>
            <person name="Lundell T."/>
            <person name="Martin R."/>
            <person name="McLaughlin D.J."/>
            <person name="Morgenstern I."/>
            <person name="Morin E."/>
            <person name="Murat C."/>
            <person name="Nagy L.G."/>
            <person name="Nolan M."/>
            <person name="Ohm R.A."/>
            <person name="Patyshakuliyeva A."/>
            <person name="Rokas A."/>
            <person name="Ruiz-Duenas F.J."/>
            <person name="Sabat G."/>
            <person name="Salamov A."/>
            <person name="Samejima M."/>
            <person name="Schmutz J."/>
            <person name="Slot J.C."/>
            <person name="St John F."/>
            <person name="Stenlid J."/>
            <person name="Sun H."/>
            <person name="Sun S."/>
            <person name="Syed K."/>
            <person name="Tsang A."/>
            <person name="Wiebenga A."/>
            <person name="Young D."/>
            <person name="Pisabarro A."/>
            <person name="Eastwood D.C."/>
            <person name="Martin F."/>
            <person name="Cullen D."/>
            <person name="Grigoriev I.V."/>
            <person name="Hibbett D.S."/>
        </authorList>
    </citation>
    <scope>NUCLEOTIDE SEQUENCE [LARGE SCALE GENOMIC DNA]</scope>
    <source>
        <strain evidence="4">FP-91666</strain>
    </source>
</reference>
<dbReference type="GO" id="GO:0004197">
    <property type="term" value="F:cysteine-type endopeptidase activity"/>
    <property type="evidence" value="ECO:0007669"/>
    <property type="project" value="InterPro"/>
</dbReference>
<dbReference type="OMA" id="VEGVIMI"/>
<dbReference type="PANTHER" id="PTHR48104">
    <property type="entry name" value="METACASPASE-4"/>
    <property type="match status" value="1"/>
</dbReference>
<comment type="similarity">
    <text evidence="1">Belongs to the peptidase C14B family.</text>
</comment>
<dbReference type="Pfam" id="PF00656">
    <property type="entry name" value="Peptidase_C14"/>
    <property type="match status" value="1"/>
</dbReference>
<dbReference type="InterPro" id="IPR011600">
    <property type="entry name" value="Pept_C14_caspase"/>
</dbReference>
<dbReference type="GO" id="GO:0006508">
    <property type="term" value="P:proteolysis"/>
    <property type="evidence" value="ECO:0007669"/>
    <property type="project" value="InterPro"/>
</dbReference>
<dbReference type="GO" id="GO:0005737">
    <property type="term" value="C:cytoplasm"/>
    <property type="evidence" value="ECO:0007669"/>
    <property type="project" value="TreeGrafter"/>
</dbReference>
<keyword evidence="4" id="KW-1185">Reference proteome</keyword>
<dbReference type="RefSeq" id="XP_007310937.1">
    <property type="nucleotide sequence ID" value="XM_007310875.1"/>
</dbReference>
<evidence type="ECO:0000313" key="4">
    <source>
        <dbReference type="Proteomes" id="UP000053927"/>
    </source>
</evidence>
<evidence type="ECO:0000256" key="1">
    <source>
        <dbReference type="ARBA" id="ARBA00009005"/>
    </source>
</evidence>
<dbReference type="EMBL" id="JH687400">
    <property type="protein sequence ID" value="EIM79948.1"/>
    <property type="molecule type" value="Genomic_DNA"/>
</dbReference>
<dbReference type="PANTHER" id="PTHR48104:SF30">
    <property type="entry name" value="METACASPASE-1"/>
    <property type="match status" value="1"/>
</dbReference>
<gene>
    <name evidence="3" type="ORF">STEHIDRAFT_163203</name>
</gene>
<organism evidence="3 4">
    <name type="scientific">Stereum hirsutum (strain FP-91666)</name>
    <name type="common">White-rot fungus</name>
    <dbReference type="NCBI Taxonomy" id="721885"/>
    <lineage>
        <taxon>Eukaryota</taxon>
        <taxon>Fungi</taxon>
        <taxon>Dikarya</taxon>
        <taxon>Basidiomycota</taxon>
        <taxon>Agaricomycotina</taxon>
        <taxon>Agaricomycetes</taxon>
        <taxon>Russulales</taxon>
        <taxon>Stereaceae</taxon>
        <taxon>Stereum</taxon>
    </lineage>
</organism>
<protein>
    <recommendedName>
        <fullName evidence="2">Peptidase C14 caspase domain-containing protein</fullName>
    </recommendedName>
</protein>
<sequence>MHVPASQIHVLLNEQATRSEIRKYIEDLTSSSDIRLGDPILIFYAGHGAQTNSPNGWQAGGGSHPQIQMICPHDFLPRRSDVDDAQGIPDMTLAILLNHLSKAKGDNITVIFDCCHSGSGTREESYDPEVNVRGIDLPQDYVIAPTADNDLLREENSRGDRVMAGYEVSGSRSHVLLAACRADERSREDGSGGLFTRALLETLNTEGTDKTTYEGLIDCIPDITGQNPQCEGFHKSRILFDSKAHSSRHKLLKVTKAKSRSYMLECGEAFGITLNSQFDVYKSKNLESLPVGILTARSISAFSARCEVAPNVPDLPLSSSCAAYALQTRADTMSGIRMSIADEPLFLDIITLVRDEIKHGLRIRLVVEDASPLPDIALVTNGDNTVTFDINDKLCRDRGMTHMYYPVHLDPTTTSSRDSFTEKILTIVRSAADFYFHLGRYPTYDGLRRSGLVRLEAYELEEGWVGNDWGMAEKEPQRNLIQQNALSVYDEDEKVFGFKVVNDSHVPLYAALFFFDMSDLSIKSYYEPSAARSSGAEHSVAAKGELTIGHGAGGGQPRQYYVRQGQEVDVGYLKLFISTKWVDYSQIAQPSPFQGGKQRRLKSRPAKGMIWDAVCVSVVQLRGRNT</sequence>
<accession>R7RYP6</accession>
<dbReference type="OrthoDB" id="3223806at2759"/>
<dbReference type="eggNOG" id="ENOG502SMQJ">
    <property type="taxonomic scope" value="Eukaryota"/>
</dbReference>
<evidence type="ECO:0000313" key="3">
    <source>
        <dbReference type="EMBL" id="EIM79948.1"/>
    </source>
</evidence>
<dbReference type="KEGG" id="shs:STEHIDRAFT_163203"/>